<dbReference type="PANTHER" id="PTHR43800:SF1">
    <property type="entry name" value="PEPTIDYL-LYSINE N-ACETYLTRANSFERASE YJAB"/>
    <property type="match status" value="1"/>
</dbReference>
<dbReference type="PROSITE" id="PS51186">
    <property type="entry name" value="GNAT"/>
    <property type="match status" value="1"/>
</dbReference>
<comment type="caution">
    <text evidence="4">The sequence shown here is derived from an EMBL/GenBank/DDBJ whole genome shotgun (WGS) entry which is preliminary data.</text>
</comment>
<proteinExistence type="predicted"/>
<dbReference type="AlphaFoldDB" id="A0A561U4E5"/>
<dbReference type="OrthoDB" id="9788300at2"/>
<feature type="domain" description="N-acetyltransferase" evidence="3">
    <location>
        <begin position="6"/>
        <end position="149"/>
    </location>
</feature>
<evidence type="ECO:0000313" key="5">
    <source>
        <dbReference type="Proteomes" id="UP000316184"/>
    </source>
</evidence>
<dbReference type="Pfam" id="PF13673">
    <property type="entry name" value="Acetyltransf_10"/>
    <property type="match status" value="1"/>
</dbReference>
<dbReference type="NCBIfam" id="NF007807">
    <property type="entry name" value="PRK10514.1"/>
    <property type="match status" value="1"/>
</dbReference>
<dbReference type="RefSeq" id="WP_145742472.1">
    <property type="nucleotide sequence ID" value="NZ_VIWX01000004.1"/>
</dbReference>
<dbReference type="InterPro" id="IPR016181">
    <property type="entry name" value="Acyl_CoA_acyltransferase"/>
</dbReference>
<keyword evidence="2" id="KW-0012">Acyltransferase</keyword>
<reference evidence="4 5" key="1">
    <citation type="submission" date="2019-06" db="EMBL/GenBank/DDBJ databases">
        <title>Sequencing the genomes of 1000 actinobacteria strains.</title>
        <authorList>
            <person name="Klenk H.-P."/>
        </authorList>
    </citation>
    <scope>NUCLEOTIDE SEQUENCE [LARGE SCALE GENOMIC DNA]</scope>
    <source>
        <strain evidence="4 5">DSM 46699</strain>
    </source>
</reference>
<dbReference type="InterPro" id="IPR000182">
    <property type="entry name" value="GNAT_dom"/>
</dbReference>
<protein>
    <submittedName>
        <fullName evidence="4">Putative acetyltransferase</fullName>
    </submittedName>
</protein>
<gene>
    <name evidence="4" type="ORF">FHU35_14529</name>
</gene>
<keyword evidence="1 4" id="KW-0808">Transferase</keyword>
<dbReference type="GO" id="GO:0016747">
    <property type="term" value="F:acyltransferase activity, transferring groups other than amino-acyl groups"/>
    <property type="evidence" value="ECO:0007669"/>
    <property type="project" value="InterPro"/>
</dbReference>
<evidence type="ECO:0000256" key="1">
    <source>
        <dbReference type="ARBA" id="ARBA00022679"/>
    </source>
</evidence>
<sequence length="149" mass="16578">MNDDPVLLRASTPDDQPDLLRIWRRAVEATHDFLTRADVDEIEAEVRKHALPGLTITVAQWPEGAPVGWVGVDGTRVEALFVDPAAHRQGVGTALLTSVTGPMSEVALDVNEQNPSARRFYERHGFVQIGRSEHDAQGRPYPLLHMRRP</sequence>
<accession>A0A561U4E5</accession>
<evidence type="ECO:0000256" key="2">
    <source>
        <dbReference type="ARBA" id="ARBA00023315"/>
    </source>
</evidence>
<dbReference type="EMBL" id="VIWX01000004">
    <property type="protein sequence ID" value="TWF94243.1"/>
    <property type="molecule type" value="Genomic_DNA"/>
</dbReference>
<name>A0A561U4E5_9PSEU</name>
<organism evidence="4 5">
    <name type="scientific">Saccharopolyspora dendranthemae</name>
    <dbReference type="NCBI Taxonomy" id="1181886"/>
    <lineage>
        <taxon>Bacteria</taxon>
        <taxon>Bacillati</taxon>
        <taxon>Actinomycetota</taxon>
        <taxon>Actinomycetes</taxon>
        <taxon>Pseudonocardiales</taxon>
        <taxon>Pseudonocardiaceae</taxon>
        <taxon>Saccharopolyspora</taxon>
    </lineage>
</organism>
<keyword evidence="5" id="KW-1185">Reference proteome</keyword>
<dbReference type="SUPFAM" id="SSF55729">
    <property type="entry name" value="Acyl-CoA N-acyltransferases (Nat)"/>
    <property type="match status" value="1"/>
</dbReference>
<dbReference type="Proteomes" id="UP000316184">
    <property type="component" value="Unassembled WGS sequence"/>
</dbReference>
<evidence type="ECO:0000259" key="3">
    <source>
        <dbReference type="PROSITE" id="PS51186"/>
    </source>
</evidence>
<evidence type="ECO:0000313" key="4">
    <source>
        <dbReference type="EMBL" id="TWF94243.1"/>
    </source>
</evidence>
<dbReference type="Gene3D" id="3.40.630.30">
    <property type="match status" value="1"/>
</dbReference>
<dbReference type="PANTHER" id="PTHR43800">
    <property type="entry name" value="PEPTIDYL-LYSINE N-ACETYLTRANSFERASE YJAB"/>
    <property type="match status" value="1"/>
</dbReference>
<dbReference type="CDD" id="cd04301">
    <property type="entry name" value="NAT_SF"/>
    <property type="match status" value="1"/>
</dbReference>